<keyword evidence="2" id="KW-1185">Reference proteome</keyword>
<proteinExistence type="predicted"/>
<dbReference type="AlphaFoldDB" id="A0A7C9MAE9"/>
<accession>A0A7C9MAE9</accession>
<comment type="caution">
    <text evidence="1">The sequence shown here is derived from an EMBL/GenBank/DDBJ whole genome shotgun (WGS) entry which is preliminary data.</text>
</comment>
<name>A0A7C9MAE9_9DEIO</name>
<reference evidence="1 2" key="1">
    <citation type="submission" date="2019-12" db="EMBL/GenBank/DDBJ databases">
        <title>Deinococcus sp. HMF7620 Genome sequencing and assembly.</title>
        <authorList>
            <person name="Kang H."/>
            <person name="Kim H."/>
            <person name="Joh K."/>
        </authorList>
    </citation>
    <scope>NUCLEOTIDE SEQUENCE [LARGE SCALE GENOMIC DNA]</scope>
    <source>
        <strain evidence="1 2">HMF7620</strain>
    </source>
</reference>
<sequence length="223" mass="23894">MPHPVSPAQAPRARTVKAPSRFPKVAAVACACCGIELTTGQGYDVPVIGPVGPKCVLKFSTLADALLWVDGRHVKPDTTDQALLRAGHNVVVRLRGLGIEINRGEDGILRVGRMPRNIKAVAKSYKKMREAFARDLQIASDGLGALPAPTPDPLEVAATEAEATYTAAATTRAQAWLGYLDAHHNGQDTDEAWDTYMRAHSRFLVARGAWHGALDTWQLGAAA</sequence>
<dbReference type="Proteomes" id="UP000483286">
    <property type="component" value="Unassembled WGS sequence"/>
</dbReference>
<dbReference type="EMBL" id="WQLB01000026">
    <property type="protein sequence ID" value="MVN88323.1"/>
    <property type="molecule type" value="Genomic_DNA"/>
</dbReference>
<organism evidence="1 2">
    <name type="scientific">Deinococcus arboris</name>
    <dbReference type="NCBI Taxonomy" id="2682977"/>
    <lineage>
        <taxon>Bacteria</taxon>
        <taxon>Thermotogati</taxon>
        <taxon>Deinococcota</taxon>
        <taxon>Deinococci</taxon>
        <taxon>Deinococcales</taxon>
        <taxon>Deinococcaceae</taxon>
        <taxon>Deinococcus</taxon>
    </lineage>
</organism>
<dbReference type="RefSeq" id="WP_157460382.1">
    <property type="nucleotide sequence ID" value="NZ_WQLB01000026.1"/>
</dbReference>
<evidence type="ECO:0000313" key="2">
    <source>
        <dbReference type="Proteomes" id="UP000483286"/>
    </source>
</evidence>
<protein>
    <submittedName>
        <fullName evidence="1">Uncharacterized protein</fullName>
    </submittedName>
</protein>
<gene>
    <name evidence="1" type="ORF">GO986_16375</name>
</gene>
<evidence type="ECO:0000313" key="1">
    <source>
        <dbReference type="EMBL" id="MVN88323.1"/>
    </source>
</evidence>